<dbReference type="SFLD" id="SFLDG01168">
    <property type="entry name" value="Ferric_reductase_subgroup_(FRE"/>
    <property type="match status" value="1"/>
</dbReference>
<evidence type="ECO:0000256" key="6">
    <source>
        <dbReference type="ARBA" id="ARBA00022692"/>
    </source>
</evidence>
<dbReference type="InterPro" id="IPR013112">
    <property type="entry name" value="FAD-bd_8"/>
</dbReference>
<dbReference type="InterPro" id="IPR008914">
    <property type="entry name" value="PEBP"/>
</dbReference>
<dbReference type="InterPro" id="IPR049556">
    <property type="entry name" value="PhiB"/>
</dbReference>
<evidence type="ECO:0000259" key="14">
    <source>
        <dbReference type="PROSITE" id="PS51384"/>
    </source>
</evidence>
<dbReference type="GO" id="GO:0015677">
    <property type="term" value="P:copper ion import"/>
    <property type="evidence" value="ECO:0007669"/>
    <property type="project" value="TreeGrafter"/>
</dbReference>
<proteinExistence type="inferred from homology"/>
<dbReference type="InterPro" id="IPR013121">
    <property type="entry name" value="Fe_red_NAD-bd_6"/>
</dbReference>
<feature type="transmembrane region" description="Helical" evidence="13">
    <location>
        <begin position="20"/>
        <end position="39"/>
    </location>
</feature>
<dbReference type="CDD" id="cd06186">
    <property type="entry name" value="NOX_Duox_like_FAD_NADP"/>
    <property type="match status" value="1"/>
</dbReference>
<dbReference type="InterPro" id="IPR039261">
    <property type="entry name" value="FNR_nucleotide-bd"/>
</dbReference>
<feature type="transmembrane region" description="Helical" evidence="13">
    <location>
        <begin position="241"/>
        <end position="261"/>
    </location>
</feature>
<evidence type="ECO:0000256" key="7">
    <source>
        <dbReference type="ARBA" id="ARBA00022982"/>
    </source>
</evidence>
<name>A0A1L9S6S7_9EURO</name>
<evidence type="ECO:0000256" key="3">
    <source>
        <dbReference type="ARBA" id="ARBA00012668"/>
    </source>
</evidence>
<dbReference type="EMBL" id="KV878356">
    <property type="protein sequence ID" value="OJJ42843.1"/>
    <property type="molecule type" value="Genomic_DNA"/>
</dbReference>
<dbReference type="VEuPathDB" id="FungiDB:ASPZODRAFT_28925"/>
<dbReference type="PANTHER" id="PTHR32361:SF27">
    <property type="entry name" value="FAD-BINDING FR-TYPE DOMAIN-CONTAINING PROTEIN-RELATED"/>
    <property type="match status" value="1"/>
</dbReference>
<dbReference type="SFLD" id="SFLDS00052">
    <property type="entry name" value="Ferric_Reductase_Domain"/>
    <property type="match status" value="1"/>
</dbReference>
<keyword evidence="4" id="KW-0813">Transport</keyword>
<reference evidence="16" key="1">
    <citation type="journal article" date="2017" name="Genome Biol.">
        <title>Comparative genomics reveals high biological diversity and specific adaptations in the industrially and medically important fungal genus Aspergillus.</title>
        <authorList>
            <person name="de Vries R.P."/>
            <person name="Riley R."/>
            <person name="Wiebenga A."/>
            <person name="Aguilar-Osorio G."/>
            <person name="Amillis S."/>
            <person name="Uchima C.A."/>
            <person name="Anderluh G."/>
            <person name="Asadollahi M."/>
            <person name="Askin M."/>
            <person name="Barry K."/>
            <person name="Battaglia E."/>
            <person name="Bayram O."/>
            <person name="Benocci T."/>
            <person name="Braus-Stromeyer S.A."/>
            <person name="Caldana C."/>
            <person name="Canovas D."/>
            <person name="Cerqueira G.C."/>
            <person name="Chen F."/>
            <person name="Chen W."/>
            <person name="Choi C."/>
            <person name="Clum A."/>
            <person name="Dos Santos R.A."/>
            <person name="Damasio A.R."/>
            <person name="Diallinas G."/>
            <person name="Emri T."/>
            <person name="Fekete E."/>
            <person name="Flipphi M."/>
            <person name="Freyberg S."/>
            <person name="Gallo A."/>
            <person name="Gournas C."/>
            <person name="Habgood R."/>
            <person name="Hainaut M."/>
            <person name="Harispe M.L."/>
            <person name="Henrissat B."/>
            <person name="Hilden K.S."/>
            <person name="Hope R."/>
            <person name="Hossain A."/>
            <person name="Karabika E."/>
            <person name="Karaffa L."/>
            <person name="Karanyi Z."/>
            <person name="Krasevec N."/>
            <person name="Kuo A."/>
            <person name="Kusch H."/>
            <person name="LaButti K."/>
            <person name="Lagendijk E.L."/>
            <person name="Lapidus A."/>
            <person name="Levasseur A."/>
            <person name="Lindquist E."/>
            <person name="Lipzen A."/>
            <person name="Logrieco A.F."/>
            <person name="MacCabe A."/>
            <person name="Maekelae M.R."/>
            <person name="Malavazi I."/>
            <person name="Melin P."/>
            <person name="Meyer V."/>
            <person name="Mielnichuk N."/>
            <person name="Miskei M."/>
            <person name="Molnar A.P."/>
            <person name="Mule G."/>
            <person name="Ngan C.Y."/>
            <person name="Orejas M."/>
            <person name="Orosz E."/>
            <person name="Ouedraogo J.P."/>
            <person name="Overkamp K.M."/>
            <person name="Park H.-S."/>
            <person name="Perrone G."/>
            <person name="Piumi F."/>
            <person name="Punt P.J."/>
            <person name="Ram A.F."/>
            <person name="Ramon A."/>
            <person name="Rauscher S."/>
            <person name="Record E."/>
            <person name="Riano-Pachon D.M."/>
            <person name="Robert V."/>
            <person name="Roehrig J."/>
            <person name="Ruller R."/>
            <person name="Salamov A."/>
            <person name="Salih N.S."/>
            <person name="Samson R.A."/>
            <person name="Sandor E."/>
            <person name="Sanguinetti M."/>
            <person name="Schuetze T."/>
            <person name="Sepcic K."/>
            <person name="Shelest E."/>
            <person name="Sherlock G."/>
            <person name="Sophianopoulou V."/>
            <person name="Squina F.M."/>
            <person name="Sun H."/>
            <person name="Susca A."/>
            <person name="Todd R.B."/>
            <person name="Tsang A."/>
            <person name="Unkles S.E."/>
            <person name="van de Wiele N."/>
            <person name="van Rossen-Uffink D."/>
            <person name="Oliveira J.V."/>
            <person name="Vesth T.C."/>
            <person name="Visser J."/>
            <person name="Yu J.-H."/>
            <person name="Zhou M."/>
            <person name="Andersen M.R."/>
            <person name="Archer D.B."/>
            <person name="Baker S.E."/>
            <person name="Benoit I."/>
            <person name="Brakhage A.A."/>
            <person name="Braus G.H."/>
            <person name="Fischer R."/>
            <person name="Frisvad J.C."/>
            <person name="Goldman G.H."/>
            <person name="Houbraken J."/>
            <person name="Oakley B."/>
            <person name="Pocsi I."/>
            <person name="Scazzocchio C."/>
            <person name="Seiboth B."/>
            <person name="vanKuyk P.A."/>
            <person name="Wortman J."/>
            <person name="Dyer P.S."/>
            <person name="Grigoriev I.V."/>
        </authorList>
    </citation>
    <scope>NUCLEOTIDE SEQUENCE [LARGE SCALE GENOMIC DNA]</scope>
    <source>
        <strain evidence="16">CBS 506.65</strain>
    </source>
</reference>
<evidence type="ECO:0000256" key="4">
    <source>
        <dbReference type="ARBA" id="ARBA00022448"/>
    </source>
</evidence>
<keyword evidence="10" id="KW-0406">Ion transport</keyword>
<dbReference type="GO" id="GO:0006879">
    <property type="term" value="P:intracellular iron ion homeostasis"/>
    <property type="evidence" value="ECO:0007669"/>
    <property type="project" value="TreeGrafter"/>
</dbReference>
<evidence type="ECO:0000256" key="11">
    <source>
        <dbReference type="ARBA" id="ARBA00023136"/>
    </source>
</evidence>
<comment type="catalytic activity">
    <reaction evidence="12">
        <text>2 a Fe(II)-siderophore + NADP(+) + H(+) = 2 a Fe(III)-siderophore + NADPH</text>
        <dbReference type="Rhea" id="RHEA:28795"/>
        <dbReference type="Rhea" id="RHEA-COMP:11342"/>
        <dbReference type="Rhea" id="RHEA-COMP:11344"/>
        <dbReference type="ChEBI" id="CHEBI:15378"/>
        <dbReference type="ChEBI" id="CHEBI:29033"/>
        <dbReference type="ChEBI" id="CHEBI:29034"/>
        <dbReference type="ChEBI" id="CHEBI:57783"/>
        <dbReference type="ChEBI" id="CHEBI:58349"/>
        <dbReference type="EC" id="1.16.1.9"/>
    </reaction>
</comment>
<evidence type="ECO:0000313" key="16">
    <source>
        <dbReference type="Proteomes" id="UP000184188"/>
    </source>
</evidence>
<feature type="transmembrane region" description="Helical" evidence="13">
    <location>
        <begin position="215"/>
        <end position="235"/>
    </location>
</feature>
<dbReference type="GO" id="GO:0006826">
    <property type="term" value="P:iron ion transport"/>
    <property type="evidence" value="ECO:0007669"/>
    <property type="project" value="TreeGrafter"/>
</dbReference>
<keyword evidence="6 13" id="KW-0812">Transmembrane</keyword>
<dbReference type="CDD" id="cd00457">
    <property type="entry name" value="PEBP"/>
    <property type="match status" value="1"/>
</dbReference>
<keyword evidence="7" id="KW-0249">Electron transport</keyword>
<feature type="transmembrane region" description="Helical" evidence="13">
    <location>
        <begin position="104"/>
        <end position="124"/>
    </location>
</feature>
<dbReference type="Pfam" id="PF08022">
    <property type="entry name" value="FAD_binding_8"/>
    <property type="match status" value="1"/>
</dbReference>
<feature type="transmembrane region" description="Helical" evidence="13">
    <location>
        <begin position="179"/>
        <end position="203"/>
    </location>
</feature>
<dbReference type="SUPFAM" id="SSF52343">
    <property type="entry name" value="Ferredoxin reductase-like, C-terminal NADP-linked domain"/>
    <property type="match status" value="1"/>
</dbReference>
<keyword evidence="11 13" id="KW-0472">Membrane</keyword>
<evidence type="ECO:0000256" key="1">
    <source>
        <dbReference type="ARBA" id="ARBA00004651"/>
    </source>
</evidence>
<comment type="subcellular location">
    <subcellularLocation>
        <location evidence="1">Cell membrane</location>
        <topology evidence="1">Multi-pass membrane protein</topology>
    </subcellularLocation>
</comment>
<dbReference type="Pfam" id="PF01161">
    <property type="entry name" value="PBP"/>
    <property type="match status" value="1"/>
</dbReference>
<dbReference type="InterPro" id="IPR017938">
    <property type="entry name" value="Riboflavin_synthase-like_b-brl"/>
</dbReference>
<dbReference type="Gene3D" id="3.40.50.80">
    <property type="entry name" value="Nucleotide-binding domain of ferredoxin-NADP reductase (FNR) module"/>
    <property type="match status" value="1"/>
</dbReference>
<keyword evidence="9" id="KW-0560">Oxidoreductase</keyword>
<dbReference type="Pfam" id="PF01794">
    <property type="entry name" value="Ferric_reduct"/>
    <property type="match status" value="1"/>
</dbReference>
<dbReference type="RefSeq" id="XP_022577353.1">
    <property type="nucleotide sequence ID" value="XM_022728157.1"/>
</dbReference>
<dbReference type="Pfam" id="PF08030">
    <property type="entry name" value="NAD_binding_6"/>
    <property type="match status" value="1"/>
</dbReference>
<dbReference type="Proteomes" id="UP000184188">
    <property type="component" value="Unassembled WGS sequence"/>
</dbReference>
<evidence type="ECO:0000256" key="12">
    <source>
        <dbReference type="ARBA" id="ARBA00048483"/>
    </source>
</evidence>
<keyword evidence="16" id="KW-1185">Reference proteome</keyword>
<dbReference type="EC" id="1.16.1.9" evidence="3"/>
<dbReference type="AlphaFoldDB" id="A0A1L9S6S7"/>
<evidence type="ECO:0000256" key="9">
    <source>
        <dbReference type="ARBA" id="ARBA00023002"/>
    </source>
</evidence>
<dbReference type="OrthoDB" id="4494341at2759"/>
<protein>
    <recommendedName>
        <fullName evidence="3">ferric-chelate reductase (NADPH)</fullName>
        <ecNumber evidence="3">1.16.1.9</ecNumber>
    </recommendedName>
</protein>
<keyword evidence="5" id="KW-1003">Cell membrane</keyword>
<dbReference type="STRING" id="1073090.A0A1L9S6S7"/>
<dbReference type="InterPro" id="IPR013130">
    <property type="entry name" value="Fe3_Rdtase_TM_dom"/>
</dbReference>
<organism evidence="15 16">
    <name type="scientific">Penicilliopsis zonata CBS 506.65</name>
    <dbReference type="NCBI Taxonomy" id="1073090"/>
    <lineage>
        <taxon>Eukaryota</taxon>
        <taxon>Fungi</taxon>
        <taxon>Dikarya</taxon>
        <taxon>Ascomycota</taxon>
        <taxon>Pezizomycotina</taxon>
        <taxon>Eurotiomycetes</taxon>
        <taxon>Eurotiomycetidae</taxon>
        <taxon>Eurotiales</taxon>
        <taxon>Aspergillaceae</taxon>
        <taxon>Penicilliopsis</taxon>
    </lineage>
</organism>
<dbReference type="GO" id="GO:0052851">
    <property type="term" value="F:ferric-chelate reductase (NADPH) activity"/>
    <property type="evidence" value="ECO:0007669"/>
    <property type="project" value="UniProtKB-EC"/>
</dbReference>
<evidence type="ECO:0000256" key="2">
    <source>
        <dbReference type="ARBA" id="ARBA00006278"/>
    </source>
</evidence>
<keyword evidence="8 13" id="KW-1133">Transmembrane helix</keyword>
<comment type="similarity">
    <text evidence="2">Belongs to the ferric reductase (FRE) family.</text>
</comment>
<dbReference type="PROSITE" id="PS51384">
    <property type="entry name" value="FAD_FR"/>
    <property type="match status" value="1"/>
</dbReference>
<dbReference type="InterPro" id="IPR051410">
    <property type="entry name" value="Ferric/Cupric_Reductase"/>
</dbReference>
<dbReference type="GeneID" id="34614621"/>
<dbReference type="InterPro" id="IPR036610">
    <property type="entry name" value="PEBP-like_sf"/>
</dbReference>
<sequence>MGVQIAGSDRMQPDLSTPLLVMGMLLLVMFGCRAATWMWQRRRLREILSKNPGPRHQGRFAESSRAACALKRHVRYAPLFAHRHSRELRLLAGRLHMGTVPLRLEAALLVGYMVLNVVFILSLVDWWQTFPEKMYQLKYAAGHLAVMNLPALVLTAGRNNPLIPLLGLSFDTFNLVHRWLGRLVGVEAVVHMACVLSSMVYRTGWEATAQSFQKSFYFCGLTALIGFVVIFVQALSPIRHAFYEFFLHFHIALAIMAFAGLWYHLQGLTQQRVLMAALILWGLDRIGRFVLLAWRNCGKRRTTARLEFLPGSVVRVDVVMARPWSVRAGQYAYLYVPSLGLWTSHPFSVAWSGRERSAGSEKRSSNDSFNALLGGKEQTTVSFLVKKRGGFTRRLLEKVERSVDCRLDVAALAEGPFGGIHSLVSYGTVVLVAGGIGITHPMSYLHQLMQGFATTTATRRVNLVWVVREIDHLSWIQPWMTSLFAHPSLTNTNHANHYFQFPCLSLRVDVYVTCPSWAVDGDYSFATTPGEIPWTHAAPPAVPVRITNGKPAVSEIVAAESAAQVGAMAVSVCGPGGLGDDVRRAMDYVEYCFSWLLANKRGRDAKLFTKGAAFAEFPKPTIALECALGPSGSTMSVEHGPSPKGDGRFPTLKWPAGSAEVKEYVIVSEDPDAPLPKPIIHGIYYGIPADRTSVGPEDFKAGEAPGVLSSGFLHGKTMRGVPYIAPKPLLGHGPHRYFYTLIALGEPINRDKLSTVTTADEVAREIEGKVVGWGEWVGSFERKWEER</sequence>
<evidence type="ECO:0000256" key="5">
    <source>
        <dbReference type="ARBA" id="ARBA00022475"/>
    </source>
</evidence>
<dbReference type="GO" id="GO:0005886">
    <property type="term" value="C:plasma membrane"/>
    <property type="evidence" value="ECO:0007669"/>
    <property type="project" value="UniProtKB-SubCell"/>
</dbReference>
<evidence type="ECO:0000256" key="8">
    <source>
        <dbReference type="ARBA" id="ARBA00022989"/>
    </source>
</evidence>
<dbReference type="Gene3D" id="3.90.280.10">
    <property type="entry name" value="PEBP-like"/>
    <property type="match status" value="1"/>
</dbReference>
<gene>
    <name evidence="15" type="ORF">ASPZODRAFT_28925</name>
</gene>
<dbReference type="InterPro" id="IPR017927">
    <property type="entry name" value="FAD-bd_FR_type"/>
</dbReference>
<dbReference type="PANTHER" id="PTHR32361">
    <property type="entry name" value="FERRIC/CUPRIC REDUCTASE TRANSMEMBRANE COMPONENT"/>
    <property type="match status" value="1"/>
</dbReference>
<feature type="domain" description="FAD-binding FR-type" evidence="14">
    <location>
        <begin position="279"/>
        <end position="423"/>
    </location>
</feature>
<evidence type="ECO:0000313" key="15">
    <source>
        <dbReference type="EMBL" id="OJJ42843.1"/>
    </source>
</evidence>
<evidence type="ECO:0000256" key="13">
    <source>
        <dbReference type="SAM" id="Phobius"/>
    </source>
</evidence>
<dbReference type="SUPFAM" id="SSF49777">
    <property type="entry name" value="PEBP-like"/>
    <property type="match status" value="1"/>
</dbReference>
<dbReference type="SUPFAM" id="SSF63380">
    <property type="entry name" value="Riboflavin synthase domain-like"/>
    <property type="match status" value="1"/>
</dbReference>
<evidence type="ECO:0000256" key="10">
    <source>
        <dbReference type="ARBA" id="ARBA00023065"/>
    </source>
</evidence>
<accession>A0A1L9S6S7</accession>